<sequence length="48" mass="5220">MLLFVVVRFLFGVARGLSISLLASDALLYGGLMNVNIPRPQYGAIYCS</sequence>
<dbReference type="PATRIC" id="fig|2702.99.peg.1027"/>
<evidence type="ECO:0000313" key="1">
    <source>
        <dbReference type="EMBL" id="KXA17639.1"/>
    </source>
</evidence>
<dbReference type="AlphaFoldDB" id="A0A133NMY1"/>
<gene>
    <name evidence="1" type="ORF">HMPREF3216_01053</name>
</gene>
<proteinExistence type="predicted"/>
<dbReference type="EMBL" id="LRQA01000049">
    <property type="protein sequence ID" value="KXA17639.1"/>
    <property type="molecule type" value="Genomic_DNA"/>
</dbReference>
<comment type="caution">
    <text evidence="1">The sequence shown here is derived from an EMBL/GenBank/DDBJ whole genome shotgun (WGS) entry which is preliminary data.</text>
</comment>
<evidence type="ECO:0000313" key="2">
    <source>
        <dbReference type="Proteomes" id="UP000070558"/>
    </source>
</evidence>
<dbReference type="Proteomes" id="UP000070558">
    <property type="component" value="Unassembled WGS sequence"/>
</dbReference>
<reference evidence="1 2" key="1">
    <citation type="submission" date="2016-01" db="EMBL/GenBank/DDBJ databases">
        <authorList>
            <person name="Oliw E.H."/>
        </authorList>
    </citation>
    <scope>NUCLEOTIDE SEQUENCE [LARGE SCALE GENOMIC DNA]</scope>
    <source>
        <strain evidence="1 2">GED7760B</strain>
    </source>
</reference>
<accession>A0A133NMY1</accession>
<name>A0A133NMY1_GARVA</name>
<protein>
    <submittedName>
        <fullName evidence="1">Uncharacterized protein</fullName>
    </submittedName>
</protein>
<organism evidence="1 2">
    <name type="scientific">Gardnerella vaginalis</name>
    <dbReference type="NCBI Taxonomy" id="2702"/>
    <lineage>
        <taxon>Bacteria</taxon>
        <taxon>Bacillati</taxon>
        <taxon>Actinomycetota</taxon>
        <taxon>Actinomycetes</taxon>
        <taxon>Bifidobacteriales</taxon>
        <taxon>Bifidobacteriaceae</taxon>
        <taxon>Gardnerella</taxon>
    </lineage>
</organism>